<dbReference type="NCBIfam" id="TIGR02751">
    <property type="entry name" value="PEPCase_arch"/>
    <property type="match status" value="1"/>
</dbReference>
<evidence type="ECO:0000256" key="5">
    <source>
        <dbReference type="NCBIfam" id="TIGR02751"/>
    </source>
</evidence>
<keyword evidence="6" id="KW-0670">Pyruvate</keyword>
<reference evidence="6 7" key="1">
    <citation type="submission" date="2018-07" db="EMBL/GenBank/DDBJ databases">
        <title>Genomic Encyclopedia of Type Strains, Phase III (KMG-III): the genomes of soil and plant-associated and newly described type strains.</title>
        <authorList>
            <person name="Whitman W."/>
        </authorList>
    </citation>
    <scope>NUCLEOTIDE SEQUENCE [LARGE SCALE GENOMIC DNA]</scope>
    <source>
        <strain evidence="6 7">CECT 7031</strain>
    </source>
</reference>
<dbReference type="EC" id="4.1.1.31" evidence="4 5"/>
<keyword evidence="7" id="KW-1185">Reference proteome</keyword>
<sequence>MVDRKIPVTMGTQHPDNANGPFWDVSNHPFISAYNETMEAYENFSSLDVDEYMWDWEGKHADAAVIDRLFSDQLEYFKAHQLGRDKFITFRFPNIWEERGYNLMQAMTAFLSSEDFASDLGFENRPLFEAILPMAQRADQIIEMQKLFKKLAEFKSENFTTSSKANTPYIEMIPLFEDFETQLGAPEILKEYLALHEETFGFRPKYMRVFLAGSDSALSSGFMSSISGNKLAIARLYEFAEEEGIEIFPIVGMGSAIFRGGLSPRRIPRFFEEFGGVRTVTVQSAFRYDYPLVEVVNAIQDLQDHLQDVPAISFTAEDKAIMIEIARHSAEYYHETLDNLVMDMQPLFKAFPKRRDRRQHVGVLGYSRQIDGISLPRAINFTGAFYSIGVPPEFIGFGRALRDMDAQTRAVFERHYPNLKADFTELAQYVNLDALAILETGNSAWTSVREDIEILQAEFGFKVGPQTREQEQHAQLALQLVQIREGASVAITALINREAQLRHFLG</sequence>
<accession>A0A288Q6L6</accession>
<gene>
    <name evidence="4" type="primary">ppcA</name>
    <name evidence="6" type="ORF">DFP99_0417</name>
</gene>
<dbReference type="GO" id="GO:0006099">
    <property type="term" value="P:tricarboxylic acid cycle"/>
    <property type="evidence" value="ECO:0007669"/>
    <property type="project" value="InterPro"/>
</dbReference>
<comment type="similarity">
    <text evidence="4">Belongs to the PEPCase type 2 family.</text>
</comment>
<evidence type="ECO:0000313" key="7">
    <source>
        <dbReference type="Proteomes" id="UP000254912"/>
    </source>
</evidence>
<name>A0A288Q6L6_9LACO</name>
<dbReference type="GO" id="GO:0008964">
    <property type="term" value="F:phosphoenolpyruvate carboxylase activity"/>
    <property type="evidence" value="ECO:0007669"/>
    <property type="project" value="UniProtKB-UniRule"/>
</dbReference>
<keyword evidence="1 4" id="KW-0460">Magnesium</keyword>
<dbReference type="KEGG" id="wso:WSWS_00789"/>
<evidence type="ECO:0000313" key="6">
    <source>
        <dbReference type="EMBL" id="RDL11993.1"/>
    </source>
</evidence>
<dbReference type="InterPro" id="IPR007566">
    <property type="entry name" value="PEP_COase_arc-type"/>
</dbReference>
<dbReference type="HAMAP" id="MF_01904">
    <property type="entry name" value="PEPcase_type2"/>
    <property type="match status" value="1"/>
</dbReference>
<dbReference type="GO" id="GO:0015977">
    <property type="term" value="P:carbon fixation"/>
    <property type="evidence" value="ECO:0007669"/>
    <property type="project" value="UniProtKB-UniRule"/>
</dbReference>
<dbReference type="Pfam" id="PF14010">
    <property type="entry name" value="PEPcase_2"/>
    <property type="match status" value="1"/>
</dbReference>
<comment type="catalytic activity">
    <reaction evidence="4">
        <text>oxaloacetate + phosphate = phosphoenolpyruvate + hydrogencarbonate</text>
        <dbReference type="Rhea" id="RHEA:28370"/>
        <dbReference type="ChEBI" id="CHEBI:16452"/>
        <dbReference type="ChEBI" id="CHEBI:17544"/>
        <dbReference type="ChEBI" id="CHEBI:43474"/>
        <dbReference type="ChEBI" id="CHEBI:58702"/>
        <dbReference type="EC" id="4.1.1.31"/>
    </reaction>
</comment>
<protein>
    <recommendedName>
        <fullName evidence="4 5">Phosphoenolpyruvate carboxylase</fullName>
        <shortName evidence="4">PEPC</shortName>
        <shortName evidence="4">PEPCase</shortName>
        <ecNumber evidence="4 5">4.1.1.31</ecNumber>
    </recommendedName>
</protein>
<dbReference type="PIRSF" id="PIRSF006677">
    <property type="entry name" value="UCP006677"/>
    <property type="match status" value="1"/>
</dbReference>
<evidence type="ECO:0000256" key="4">
    <source>
        <dbReference type="HAMAP-Rule" id="MF_01904"/>
    </source>
</evidence>
<dbReference type="AlphaFoldDB" id="A0A288Q6L6"/>
<dbReference type="InterPro" id="IPR015813">
    <property type="entry name" value="Pyrv/PenolPyrv_kinase-like_dom"/>
</dbReference>
<comment type="cofactor">
    <cofactor evidence="4">
        <name>Mg(2+)</name>
        <dbReference type="ChEBI" id="CHEBI:18420"/>
    </cofactor>
</comment>
<dbReference type="GeneID" id="94545988"/>
<organism evidence="6 7">
    <name type="scientific">Weissella soli</name>
    <dbReference type="NCBI Taxonomy" id="155866"/>
    <lineage>
        <taxon>Bacteria</taxon>
        <taxon>Bacillati</taxon>
        <taxon>Bacillota</taxon>
        <taxon>Bacilli</taxon>
        <taxon>Lactobacillales</taxon>
        <taxon>Lactobacillaceae</taxon>
        <taxon>Weissella</taxon>
    </lineage>
</organism>
<dbReference type="SUPFAM" id="SSF51621">
    <property type="entry name" value="Phosphoenolpyruvate/pyruvate domain"/>
    <property type="match status" value="1"/>
</dbReference>
<comment type="subunit">
    <text evidence="4">Homotetramer.</text>
</comment>
<comment type="function">
    <text evidence="4">Catalyzes the irreversible beta-carboxylation of phosphoenolpyruvate (PEP) to form oxaloacetate (OAA), a four-carbon dicarboxylic acid source for the tricarboxylic acid cycle.</text>
</comment>
<keyword evidence="3 4" id="KW-0120">Carbon dioxide fixation</keyword>
<dbReference type="EMBL" id="QRAS01000001">
    <property type="protein sequence ID" value="RDL11993.1"/>
    <property type="molecule type" value="Genomic_DNA"/>
</dbReference>
<evidence type="ECO:0000256" key="1">
    <source>
        <dbReference type="ARBA" id="ARBA00022842"/>
    </source>
</evidence>
<keyword evidence="2 4" id="KW-0456">Lyase</keyword>
<dbReference type="GO" id="GO:0000287">
    <property type="term" value="F:magnesium ion binding"/>
    <property type="evidence" value="ECO:0007669"/>
    <property type="project" value="UniProtKB-UniRule"/>
</dbReference>
<dbReference type="GO" id="GO:0006107">
    <property type="term" value="P:oxaloacetate metabolic process"/>
    <property type="evidence" value="ECO:0007669"/>
    <property type="project" value="UniProtKB-UniRule"/>
</dbReference>
<dbReference type="RefSeq" id="WP_070230054.1">
    <property type="nucleotide sequence ID" value="NZ_BJYO01000002.1"/>
</dbReference>
<evidence type="ECO:0000256" key="2">
    <source>
        <dbReference type="ARBA" id="ARBA00023239"/>
    </source>
</evidence>
<evidence type="ECO:0000256" key="3">
    <source>
        <dbReference type="ARBA" id="ARBA00023300"/>
    </source>
</evidence>
<proteinExistence type="inferred from homology"/>
<comment type="caution">
    <text evidence="6">The sequence shown here is derived from an EMBL/GenBank/DDBJ whole genome shotgun (WGS) entry which is preliminary data.</text>
</comment>
<dbReference type="Proteomes" id="UP000254912">
    <property type="component" value="Unassembled WGS sequence"/>
</dbReference>